<dbReference type="SUPFAM" id="SSF53448">
    <property type="entry name" value="Nucleotide-diphospho-sugar transferases"/>
    <property type="match status" value="1"/>
</dbReference>
<protein>
    <submittedName>
        <fullName evidence="3">2-C-methyl-D-erythritol 4-phosphate cytidylyltransferase</fullName>
    </submittedName>
</protein>
<evidence type="ECO:0000256" key="2">
    <source>
        <dbReference type="ARBA" id="ARBA00022695"/>
    </source>
</evidence>
<dbReference type="Proteomes" id="UP000247540">
    <property type="component" value="Unassembled WGS sequence"/>
</dbReference>
<sequence>MVLHTLAAFAGVARLAGGVVAVAPGDRFFAQHAPLDGRWRVAACGGATRADSVANGLAALQAGGASDEDWAVVHDAARCLVTTEQIDRLVDACMADAVGGLLALPLSDTLKMADAGRVGATIDRAGKWLAQTPQMFRIGILAQALRTAEPGVTDESSAMEAVGLHPLLVTGSALNFKVTWPEDFALAEAVLDHRKRVAASVRRGG</sequence>
<keyword evidence="2 3" id="KW-0548">Nucleotidyltransferase</keyword>
<dbReference type="Gene3D" id="3.90.550.10">
    <property type="entry name" value="Spore Coat Polysaccharide Biosynthesis Protein SpsA, Chain A"/>
    <property type="match status" value="1"/>
</dbReference>
<dbReference type="AlphaFoldDB" id="A0A318SKN4"/>
<dbReference type="Pfam" id="PF01128">
    <property type="entry name" value="IspD"/>
    <property type="match status" value="1"/>
</dbReference>
<dbReference type="GO" id="GO:0050518">
    <property type="term" value="F:2-C-methyl-D-erythritol 4-phosphate cytidylyltransferase activity"/>
    <property type="evidence" value="ECO:0007669"/>
    <property type="project" value="TreeGrafter"/>
</dbReference>
<dbReference type="InterPro" id="IPR034683">
    <property type="entry name" value="IspD/TarI"/>
</dbReference>
<dbReference type="EMBL" id="QJTC01000012">
    <property type="protein sequence ID" value="PYE77801.1"/>
    <property type="molecule type" value="Genomic_DNA"/>
</dbReference>
<comment type="caution">
    <text evidence="3">The sequence shown here is derived from an EMBL/GenBank/DDBJ whole genome shotgun (WGS) entry which is preliminary data.</text>
</comment>
<evidence type="ECO:0000313" key="4">
    <source>
        <dbReference type="Proteomes" id="UP000247540"/>
    </source>
</evidence>
<keyword evidence="1 3" id="KW-0808">Transferase</keyword>
<dbReference type="CDD" id="cd02516">
    <property type="entry name" value="CDP-ME_synthetase"/>
    <property type="match status" value="1"/>
</dbReference>
<dbReference type="InterPro" id="IPR050088">
    <property type="entry name" value="IspD/TarI_cytidylyltransf_bact"/>
</dbReference>
<dbReference type="PANTHER" id="PTHR32125">
    <property type="entry name" value="2-C-METHYL-D-ERYTHRITOL 4-PHOSPHATE CYTIDYLYLTRANSFERASE, CHLOROPLASTIC"/>
    <property type="match status" value="1"/>
</dbReference>
<reference evidence="3 4" key="1">
    <citation type="submission" date="2018-06" db="EMBL/GenBank/DDBJ databases">
        <title>Genomic Encyclopedia of Type Strains, Phase III (KMG-III): the genomes of soil and plant-associated and newly described type strains.</title>
        <authorList>
            <person name="Whitman W."/>
        </authorList>
    </citation>
    <scope>NUCLEOTIDE SEQUENCE [LARGE SCALE GENOMIC DNA]</scope>
    <source>
        <strain evidence="3 4">CECT 7646</strain>
    </source>
</reference>
<evidence type="ECO:0000313" key="3">
    <source>
        <dbReference type="EMBL" id="PYE77801.1"/>
    </source>
</evidence>
<dbReference type="InterPro" id="IPR029044">
    <property type="entry name" value="Nucleotide-diphossugar_trans"/>
</dbReference>
<gene>
    <name evidence="3" type="ORF">DFQ15_11252</name>
</gene>
<proteinExistence type="predicted"/>
<name>A0A318SKN4_9BURK</name>
<dbReference type="PANTHER" id="PTHR32125:SF4">
    <property type="entry name" value="2-C-METHYL-D-ERYTHRITOL 4-PHOSPHATE CYTIDYLYLTRANSFERASE, CHLOROPLASTIC"/>
    <property type="match status" value="1"/>
</dbReference>
<organism evidence="3 4">
    <name type="scientific">Xylophilus ampelinus</name>
    <dbReference type="NCBI Taxonomy" id="54067"/>
    <lineage>
        <taxon>Bacteria</taxon>
        <taxon>Pseudomonadati</taxon>
        <taxon>Pseudomonadota</taxon>
        <taxon>Betaproteobacteria</taxon>
        <taxon>Burkholderiales</taxon>
        <taxon>Xylophilus</taxon>
    </lineage>
</organism>
<keyword evidence="4" id="KW-1185">Reference proteome</keyword>
<accession>A0A318SKN4</accession>
<evidence type="ECO:0000256" key="1">
    <source>
        <dbReference type="ARBA" id="ARBA00022679"/>
    </source>
</evidence>